<dbReference type="PANTHER" id="PTHR45947">
    <property type="entry name" value="SULFOQUINOVOSYL TRANSFERASE SQD2"/>
    <property type="match status" value="1"/>
</dbReference>
<dbReference type="Pfam" id="PF00534">
    <property type="entry name" value="Glycos_transf_1"/>
    <property type="match status" value="1"/>
</dbReference>
<dbReference type="InterPro" id="IPR001296">
    <property type="entry name" value="Glyco_trans_1"/>
</dbReference>
<gene>
    <name evidence="3" type="ORF">OEZ71_04135</name>
</gene>
<proteinExistence type="predicted"/>
<dbReference type="InterPro" id="IPR050194">
    <property type="entry name" value="Glycosyltransferase_grp1"/>
</dbReference>
<evidence type="ECO:0000313" key="3">
    <source>
        <dbReference type="EMBL" id="MCV2871480.1"/>
    </source>
</evidence>
<dbReference type="Gene3D" id="3.40.50.2000">
    <property type="entry name" value="Glycogen Phosphorylase B"/>
    <property type="match status" value="2"/>
</dbReference>
<comment type="caution">
    <text evidence="3">The sequence shown here is derived from an EMBL/GenBank/DDBJ whole genome shotgun (WGS) entry which is preliminary data.</text>
</comment>
<dbReference type="CDD" id="cd03801">
    <property type="entry name" value="GT4_PimA-like"/>
    <property type="match status" value="1"/>
</dbReference>
<dbReference type="Pfam" id="PF13439">
    <property type="entry name" value="Glyco_transf_4"/>
    <property type="match status" value="1"/>
</dbReference>
<accession>A0ABT2ZKB2</accession>
<protein>
    <submittedName>
        <fullName evidence="3">Glycosyltransferase family 4 protein</fullName>
    </submittedName>
</protein>
<dbReference type="InterPro" id="IPR028098">
    <property type="entry name" value="Glyco_trans_4-like_N"/>
</dbReference>
<reference evidence="3 4" key="1">
    <citation type="submission" date="2022-10" db="EMBL/GenBank/DDBJ databases">
        <title>Defluviimonas sp. nov., isolated from ocean surface sediments.</title>
        <authorList>
            <person name="He W."/>
            <person name="Wang L."/>
            <person name="Zhang D.-F."/>
        </authorList>
    </citation>
    <scope>NUCLEOTIDE SEQUENCE [LARGE SCALE GENOMIC DNA]</scope>
    <source>
        <strain evidence="3 4">WL0050</strain>
    </source>
</reference>
<dbReference type="RefSeq" id="WP_263738649.1">
    <property type="nucleotide sequence ID" value="NZ_JAOWKZ010000001.1"/>
</dbReference>
<dbReference type="PANTHER" id="PTHR45947:SF13">
    <property type="entry name" value="TRANSFERASE"/>
    <property type="match status" value="1"/>
</dbReference>
<name>A0ABT2ZKB2_9RHOB</name>
<evidence type="ECO:0000259" key="2">
    <source>
        <dbReference type="Pfam" id="PF13439"/>
    </source>
</evidence>
<dbReference type="SUPFAM" id="SSF53756">
    <property type="entry name" value="UDP-Glycosyltransferase/glycogen phosphorylase"/>
    <property type="match status" value="1"/>
</dbReference>
<evidence type="ECO:0000259" key="1">
    <source>
        <dbReference type="Pfam" id="PF00534"/>
    </source>
</evidence>
<sequence length="419" mass="46931">MRSLSIVMFTTFYPPYSFGGDAIGVQRMARALAARGHDVTVVHDEDSYLILGGKLQAEGSPDGVRRIGLRAKNGFVSNLLTQQLGRPVVHAGHIREILDQRKPDIIWHNNTSLIGGPGLLPMGEGLKVYEAHEHWLVCPSHVLWRYGRELCDEKHCLKCQLSFKRPPQLWRHTGMLDRALDHMDLIIAKSEFSRLKHAEFGLRQEMQVLPYFLPDLPELAEPYTGHPRPYFLFVGRLEKIKGLQDVFPAMDRYPDADLLILGDGDYADELKRLAGGRRNIQFLGRKSPDELNAYYRGALGLIVPSVCYETFGIILIESFRLGTPVIARRLGPFPEIVERSGAGALFETEDELVDAMRAIQSDPKTRAARSDAARKAFTEVWREDRVLKAFGAAFARAAQRKGDAELAKALEAGAFEKGA</sequence>
<feature type="domain" description="Glycosyltransferase subfamily 4-like N-terminal" evidence="2">
    <location>
        <begin position="19"/>
        <end position="210"/>
    </location>
</feature>
<dbReference type="Proteomes" id="UP001652564">
    <property type="component" value="Unassembled WGS sequence"/>
</dbReference>
<dbReference type="EMBL" id="JAOWKZ010000001">
    <property type="protein sequence ID" value="MCV2871480.1"/>
    <property type="molecule type" value="Genomic_DNA"/>
</dbReference>
<feature type="domain" description="Glycosyl transferase family 1" evidence="1">
    <location>
        <begin position="228"/>
        <end position="375"/>
    </location>
</feature>
<organism evidence="3 4">
    <name type="scientific">Albidovulum litorale</name>
    <dbReference type="NCBI Taxonomy" id="2984134"/>
    <lineage>
        <taxon>Bacteria</taxon>
        <taxon>Pseudomonadati</taxon>
        <taxon>Pseudomonadota</taxon>
        <taxon>Alphaproteobacteria</taxon>
        <taxon>Rhodobacterales</taxon>
        <taxon>Paracoccaceae</taxon>
        <taxon>Albidovulum</taxon>
    </lineage>
</organism>
<keyword evidence="4" id="KW-1185">Reference proteome</keyword>
<evidence type="ECO:0000313" key="4">
    <source>
        <dbReference type="Proteomes" id="UP001652564"/>
    </source>
</evidence>